<evidence type="ECO:0000313" key="3">
    <source>
        <dbReference type="Proteomes" id="UP000000763"/>
    </source>
</evidence>
<reference evidence="3" key="2">
    <citation type="journal article" date="2008" name="Nucleic Acids Res.">
        <title>The rice annotation project database (RAP-DB): 2008 update.</title>
        <authorList>
            <consortium name="The rice annotation project (RAP)"/>
        </authorList>
    </citation>
    <scope>GENOME REANNOTATION</scope>
    <source>
        <strain evidence="3">cv. Nipponbare</strain>
    </source>
</reference>
<dbReference type="InterPro" id="IPR005162">
    <property type="entry name" value="Retrotrans_gag_dom"/>
</dbReference>
<reference evidence="3" key="1">
    <citation type="journal article" date="2005" name="Nature">
        <title>The map-based sequence of the rice genome.</title>
        <authorList>
            <consortium name="International rice genome sequencing project (IRGSP)"/>
            <person name="Matsumoto T."/>
            <person name="Wu J."/>
            <person name="Kanamori H."/>
            <person name="Katayose Y."/>
            <person name="Fujisawa M."/>
            <person name="Namiki N."/>
            <person name="Mizuno H."/>
            <person name="Yamamoto K."/>
            <person name="Antonio B.A."/>
            <person name="Baba T."/>
            <person name="Sakata K."/>
            <person name="Nagamura Y."/>
            <person name="Aoki H."/>
            <person name="Arikawa K."/>
            <person name="Arita K."/>
            <person name="Bito T."/>
            <person name="Chiden Y."/>
            <person name="Fujitsuka N."/>
            <person name="Fukunaka R."/>
            <person name="Hamada M."/>
            <person name="Harada C."/>
            <person name="Hayashi A."/>
            <person name="Hijishita S."/>
            <person name="Honda M."/>
            <person name="Hosokawa S."/>
            <person name="Ichikawa Y."/>
            <person name="Idonuma A."/>
            <person name="Iijima M."/>
            <person name="Ikeda M."/>
            <person name="Ikeno M."/>
            <person name="Ito K."/>
            <person name="Ito S."/>
            <person name="Ito T."/>
            <person name="Ito Y."/>
            <person name="Ito Y."/>
            <person name="Iwabuchi A."/>
            <person name="Kamiya K."/>
            <person name="Karasawa W."/>
            <person name="Kurita K."/>
            <person name="Katagiri S."/>
            <person name="Kikuta A."/>
            <person name="Kobayashi H."/>
            <person name="Kobayashi N."/>
            <person name="Machita K."/>
            <person name="Maehara T."/>
            <person name="Masukawa M."/>
            <person name="Mizubayashi T."/>
            <person name="Mukai Y."/>
            <person name="Nagasaki H."/>
            <person name="Nagata Y."/>
            <person name="Naito S."/>
            <person name="Nakashima M."/>
            <person name="Nakama Y."/>
            <person name="Nakamichi Y."/>
            <person name="Nakamura M."/>
            <person name="Meguro A."/>
            <person name="Negishi M."/>
            <person name="Ohta I."/>
            <person name="Ohta T."/>
            <person name="Okamoto M."/>
            <person name="Ono N."/>
            <person name="Saji S."/>
            <person name="Sakaguchi M."/>
            <person name="Sakai K."/>
            <person name="Shibata M."/>
            <person name="Shimokawa T."/>
            <person name="Song J."/>
            <person name="Takazaki Y."/>
            <person name="Terasawa K."/>
            <person name="Tsugane M."/>
            <person name="Tsuji K."/>
            <person name="Ueda S."/>
            <person name="Waki K."/>
            <person name="Yamagata H."/>
            <person name="Yamamoto M."/>
            <person name="Yamamoto S."/>
            <person name="Yamane H."/>
            <person name="Yoshiki S."/>
            <person name="Yoshihara R."/>
            <person name="Yukawa K."/>
            <person name="Zhong H."/>
            <person name="Yano M."/>
            <person name="Yuan Q."/>
            <person name="Ouyang S."/>
            <person name="Liu J."/>
            <person name="Jones K.M."/>
            <person name="Gansberger K."/>
            <person name="Moffat K."/>
            <person name="Hill J."/>
            <person name="Bera J."/>
            <person name="Fadrosh D."/>
            <person name="Jin S."/>
            <person name="Johri S."/>
            <person name="Kim M."/>
            <person name="Overton L."/>
            <person name="Reardon M."/>
            <person name="Tsitrin T."/>
            <person name="Vuong H."/>
            <person name="Weaver B."/>
            <person name="Ciecko A."/>
            <person name="Tallon L."/>
            <person name="Jackson J."/>
            <person name="Pai G."/>
            <person name="Aken S.V."/>
            <person name="Utterback T."/>
            <person name="Reidmuller S."/>
            <person name="Feldblyum T."/>
            <person name="Hsiao J."/>
            <person name="Zismann V."/>
            <person name="Iobst S."/>
            <person name="de Vazeille A.R."/>
            <person name="Buell C.R."/>
            <person name="Ying K."/>
            <person name="Li Y."/>
            <person name="Lu T."/>
            <person name="Huang Y."/>
            <person name="Zhao Q."/>
            <person name="Feng Q."/>
            <person name="Zhang L."/>
            <person name="Zhu J."/>
            <person name="Weng Q."/>
            <person name="Mu J."/>
            <person name="Lu Y."/>
            <person name="Fan D."/>
            <person name="Liu Y."/>
            <person name="Guan J."/>
            <person name="Zhang Y."/>
            <person name="Yu S."/>
            <person name="Liu X."/>
            <person name="Zhang Y."/>
            <person name="Hong G."/>
            <person name="Han B."/>
            <person name="Choisne N."/>
            <person name="Demange N."/>
            <person name="Orjeda G."/>
            <person name="Samain S."/>
            <person name="Cattolico L."/>
            <person name="Pelletier E."/>
            <person name="Couloux A."/>
            <person name="Segurens B."/>
            <person name="Wincker P."/>
            <person name="D'Hont A."/>
            <person name="Scarpelli C."/>
            <person name="Weissenbach J."/>
            <person name="Salanoubat M."/>
            <person name="Quetier F."/>
            <person name="Yu Y."/>
            <person name="Kim H.R."/>
            <person name="Rambo T."/>
            <person name="Currie J."/>
            <person name="Collura K."/>
            <person name="Luo M."/>
            <person name="Yang T."/>
            <person name="Ammiraju J.S.S."/>
            <person name="Engler F."/>
            <person name="Soderlund C."/>
            <person name="Wing R.A."/>
            <person name="Palmer L.E."/>
            <person name="de la Bastide M."/>
            <person name="Spiegel L."/>
            <person name="Nascimento L."/>
            <person name="Zutavern T."/>
            <person name="O'Shaughnessy A."/>
            <person name="Dike S."/>
            <person name="Dedhia N."/>
            <person name="Preston R."/>
            <person name="Balija V."/>
            <person name="McCombie W.R."/>
            <person name="Chow T."/>
            <person name="Chen H."/>
            <person name="Chung M."/>
            <person name="Chen C."/>
            <person name="Shaw J."/>
            <person name="Wu H."/>
            <person name="Hsiao K."/>
            <person name="Chao Y."/>
            <person name="Chu M."/>
            <person name="Cheng C."/>
            <person name="Hour A."/>
            <person name="Lee P."/>
            <person name="Lin S."/>
            <person name="Lin Y."/>
            <person name="Liou J."/>
            <person name="Liu S."/>
            <person name="Hsing Y."/>
            <person name="Raghuvanshi S."/>
            <person name="Mohanty A."/>
            <person name="Bharti A.K."/>
            <person name="Gaur A."/>
            <person name="Gupta V."/>
            <person name="Kumar D."/>
            <person name="Ravi V."/>
            <person name="Vij S."/>
            <person name="Kapur A."/>
            <person name="Khurana P."/>
            <person name="Khurana P."/>
            <person name="Khurana J.P."/>
            <person name="Tyagi A.K."/>
            <person name="Gaikwad K."/>
            <person name="Singh A."/>
            <person name="Dalal V."/>
            <person name="Srivastava S."/>
            <person name="Dixit A."/>
            <person name="Pal A.K."/>
            <person name="Ghazi I.A."/>
            <person name="Yadav M."/>
            <person name="Pandit A."/>
            <person name="Bhargava A."/>
            <person name="Sureshbabu K."/>
            <person name="Batra K."/>
            <person name="Sharma T.R."/>
            <person name="Mohapatra T."/>
            <person name="Singh N.K."/>
            <person name="Messing J."/>
            <person name="Nelson A.B."/>
            <person name="Fuks G."/>
            <person name="Kavchok S."/>
            <person name="Keizer G."/>
            <person name="Linton E."/>
            <person name="Llaca V."/>
            <person name="Song R."/>
            <person name="Tanyolac B."/>
            <person name="Young S."/>
            <person name="Ho-Il K."/>
            <person name="Hahn J.H."/>
            <person name="Sangsakoo G."/>
            <person name="Vanavichit A."/>
            <person name="de Mattos Luiz.A.T."/>
            <person name="Zimmer P.D."/>
            <person name="Malone G."/>
            <person name="Dellagostin O."/>
            <person name="de Oliveira A.C."/>
            <person name="Bevan M."/>
            <person name="Bancroft I."/>
            <person name="Minx P."/>
            <person name="Cordum H."/>
            <person name="Wilson R."/>
            <person name="Cheng Z."/>
            <person name="Jin W."/>
            <person name="Jiang J."/>
            <person name="Leong S.A."/>
            <person name="Iwama H."/>
            <person name="Gojobori T."/>
            <person name="Itoh T."/>
            <person name="Niimura Y."/>
            <person name="Fujii Y."/>
            <person name="Habara T."/>
            <person name="Sakai H."/>
            <person name="Sato Y."/>
            <person name="Wilson G."/>
            <person name="Kumar K."/>
            <person name="McCouch S."/>
            <person name="Juretic N."/>
            <person name="Hoen D."/>
            <person name="Wright S."/>
            <person name="Bruskiewich R."/>
            <person name="Bureau T."/>
            <person name="Miyao A."/>
            <person name="Hirochika H."/>
            <person name="Nishikawa T."/>
            <person name="Kadowaki K."/>
            <person name="Sugiura M."/>
            <person name="Burr B."/>
            <person name="Sasaki T."/>
        </authorList>
    </citation>
    <scope>NUCLEOTIDE SEQUENCE [LARGE SCALE GENOMIC DNA]</scope>
    <source>
        <strain evidence="3">cv. Nipponbare</strain>
    </source>
</reference>
<organism evidence="2 3">
    <name type="scientific">Oryza sativa subsp. japonica</name>
    <name type="common">Rice</name>
    <dbReference type="NCBI Taxonomy" id="39947"/>
    <lineage>
        <taxon>Eukaryota</taxon>
        <taxon>Viridiplantae</taxon>
        <taxon>Streptophyta</taxon>
        <taxon>Embryophyta</taxon>
        <taxon>Tracheophyta</taxon>
        <taxon>Spermatophyta</taxon>
        <taxon>Magnoliopsida</taxon>
        <taxon>Liliopsida</taxon>
        <taxon>Poales</taxon>
        <taxon>Poaceae</taxon>
        <taxon>BOP clade</taxon>
        <taxon>Oryzoideae</taxon>
        <taxon>Oryzeae</taxon>
        <taxon>Oryzinae</taxon>
        <taxon>Oryza</taxon>
        <taxon>Oryza sativa</taxon>
    </lineage>
</organism>
<dbReference type="Pfam" id="PF03732">
    <property type="entry name" value="Retrotrans_gag"/>
    <property type="match status" value="1"/>
</dbReference>
<dbReference type="PANTHER" id="PTHR33223">
    <property type="entry name" value="CCHC-TYPE DOMAIN-CONTAINING PROTEIN"/>
    <property type="match status" value="1"/>
</dbReference>
<protein>
    <submittedName>
        <fullName evidence="2">Retrotransposon protein, putative, Ty3-gypsy sub-class</fullName>
    </submittedName>
</protein>
<dbReference type="Proteomes" id="UP000000763">
    <property type="component" value="Chromosome 11"/>
</dbReference>
<dbReference type="PANTHER" id="PTHR33223:SF11">
    <property type="entry name" value="ELEMENT PROTEIN, PUTATIVE-RELATED"/>
    <property type="match status" value="1"/>
</dbReference>
<accession>Q53LV5</accession>
<name>Q53LV5_ORYSJ</name>
<evidence type="ECO:0000313" key="2">
    <source>
        <dbReference type="EMBL" id="AAX96516.1"/>
    </source>
</evidence>
<dbReference type="AlphaFoldDB" id="Q53LV5"/>
<sequence>MDISEPSQELEVARGTRMFHINDLNVPPIWIETPEEEEDPEERVFEMQEHISMYADDQGDDEDPYSCSAPNTAASTSTPHAEFLHFAPTSLFTNPAEGSEEPMDAEDWLRAIEKKLALVRINEQEKITFATHQLEGPANIWWEAYQVFIEDPTHIITWAEFTTAFRKTFIPTAVIRMKKNEFRRLRQGFMSIQEYLNKFTQHARYAASDI</sequence>
<dbReference type="EMBL" id="AC138195">
    <property type="protein sequence ID" value="AAX96516.1"/>
    <property type="molecule type" value="Genomic_DNA"/>
</dbReference>
<proteinExistence type="predicted"/>
<gene>
    <name evidence="2" type="ordered locus">LOC_Os11g20240</name>
</gene>
<evidence type="ECO:0000259" key="1">
    <source>
        <dbReference type="Pfam" id="PF03732"/>
    </source>
</evidence>
<feature type="domain" description="Retrotransposon gag" evidence="1">
    <location>
        <begin position="129"/>
        <end position="207"/>
    </location>
</feature>